<dbReference type="SUPFAM" id="SSF48557">
    <property type="entry name" value="L-aspartase-like"/>
    <property type="match status" value="1"/>
</dbReference>
<feature type="domain" description="Adenylosuccinate lyase C-terminal" evidence="3">
    <location>
        <begin position="379"/>
        <end position="462"/>
    </location>
</feature>
<dbReference type="InterPro" id="IPR022761">
    <property type="entry name" value="Fumarate_lyase_N"/>
</dbReference>
<protein>
    <submittedName>
        <fullName evidence="4">3-carboxy-cis,cis-muconate cycloisomerase</fullName>
    </submittedName>
</protein>
<comment type="similarity">
    <text evidence="2">Belongs to the class-II fumarase/aspartase family.</text>
</comment>
<name>A0A2N3YAC0_SACSN</name>
<dbReference type="Gene3D" id="1.20.200.10">
    <property type="entry name" value="Fumarase/aspartase (Central domain)"/>
    <property type="match status" value="1"/>
</dbReference>
<dbReference type="Proteomes" id="UP000233786">
    <property type="component" value="Unassembled WGS sequence"/>
</dbReference>
<evidence type="ECO:0000259" key="3">
    <source>
        <dbReference type="SMART" id="SM00998"/>
    </source>
</evidence>
<dbReference type="STRING" id="994479.GCA_000194155_00073"/>
<dbReference type="Gene3D" id="1.10.40.30">
    <property type="entry name" value="Fumarase/aspartase (C-terminal domain)"/>
    <property type="match status" value="1"/>
</dbReference>
<dbReference type="PANTHER" id="PTHR43172">
    <property type="entry name" value="ADENYLOSUCCINATE LYASE"/>
    <property type="match status" value="1"/>
</dbReference>
<dbReference type="Pfam" id="PF10397">
    <property type="entry name" value="ADSL_C"/>
    <property type="match status" value="1"/>
</dbReference>
<proteinExistence type="inferred from homology"/>
<gene>
    <name evidence="4" type="ORF">A8926_8075</name>
</gene>
<dbReference type="GO" id="GO:0016829">
    <property type="term" value="F:lyase activity"/>
    <property type="evidence" value="ECO:0007669"/>
    <property type="project" value="UniProtKB-KW"/>
</dbReference>
<dbReference type="PANTHER" id="PTHR43172:SF2">
    <property type="entry name" value="ADENYLOSUCCINATE LYASE C-TERMINAL DOMAIN-CONTAINING PROTEIN"/>
    <property type="match status" value="1"/>
</dbReference>
<evidence type="ECO:0000256" key="1">
    <source>
        <dbReference type="ARBA" id="ARBA00023239"/>
    </source>
</evidence>
<evidence type="ECO:0000313" key="5">
    <source>
        <dbReference type="Proteomes" id="UP000233786"/>
    </source>
</evidence>
<reference evidence="4" key="1">
    <citation type="submission" date="2017-12" db="EMBL/GenBank/DDBJ databases">
        <title>Sequencing the genomes of 1000 Actinobacteria strains.</title>
        <authorList>
            <person name="Klenk H.-P."/>
        </authorList>
    </citation>
    <scope>NUCLEOTIDE SEQUENCE [LARGE SCALE GENOMIC DNA]</scope>
    <source>
        <strain evidence="4">DSM 44228</strain>
    </source>
</reference>
<dbReference type="CDD" id="cd01597">
    <property type="entry name" value="pCLME"/>
    <property type="match status" value="1"/>
</dbReference>
<dbReference type="GO" id="GO:0016853">
    <property type="term" value="F:isomerase activity"/>
    <property type="evidence" value="ECO:0007669"/>
    <property type="project" value="UniProtKB-KW"/>
</dbReference>
<comment type="caution">
    <text evidence="4">The sequence shown here is derived from an EMBL/GenBank/DDBJ whole genome shotgun (WGS) entry which is preliminary data.</text>
</comment>
<organism evidence="4 5">
    <name type="scientific">Saccharopolyspora spinosa</name>
    <dbReference type="NCBI Taxonomy" id="60894"/>
    <lineage>
        <taxon>Bacteria</taxon>
        <taxon>Bacillati</taxon>
        <taxon>Actinomycetota</taxon>
        <taxon>Actinomycetes</taxon>
        <taxon>Pseudonocardiales</taxon>
        <taxon>Pseudonocardiaceae</taxon>
        <taxon>Saccharopolyspora</taxon>
    </lineage>
</organism>
<dbReference type="Gene3D" id="1.10.275.10">
    <property type="entry name" value="Fumarase/aspartase (N-terminal domain)"/>
    <property type="match status" value="1"/>
</dbReference>
<evidence type="ECO:0000313" key="4">
    <source>
        <dbReference type="EMBL" id="PKW19872.1"/>
    </source>
</evidence>
<keyword evidence="5" id="KW-1185">Reference proteome</keyword>
<dbReference type="InterPro" id="IPR019468">
    <property type="entry name" value="AdenyloSucc_lyase_C"/>
</dbReference>
<dbReference type="AlphaFoldDB" id="A0A2N3YAC0"/>
<dbReference type="SMART" id="SM00998">
    <property type="entry name" value="ADSL_C"/>
    <property type="match status" value="1"/>
</dbReference>
<evidence type="ECO:0000256" key="2">
    <source>
        <dbReference type="ARBA" id="ARBA00034772"/>
    </source>
</evidence>
<dbReference type="InterPro" id="IPR000362">
    <property type="entry name" value="Fumarate_lyase_fam"/>
</dbReference>
<dbReference type="EMBL" id="PJNB01000001">
    <property type="protein sequence ID" value="PKW19872.1"/>
    <property type="molecule type" value="Genomic_DNA"/>
</dbReference>
<dbReference type="InterPro" id="IPR008948">
    <property type="entry name" value="L-Aspartase-like"/>
</dbReference>
<keyword evidence="1" id="KW-0456">Lyase</keyword>
<accession>A0A2N3YAC0</accession>
<dbReference type="PRINTS" id="PR00149">
    <property type="entry name" value="FUMRATELYASE"/>
</dbReference>
<dbReference type="OrthoDB" id="9768878at2"/>
<dbReference type="InterPro" id="IPR024083">
    <property type="entry name" value="Fumarase/histidase_N"/>
</dbReference>
<sequence length="469" mass="48432">MIGTPTGSDAGLLSPVWAGTPVHAATSDDAWLGAMLEVEVALARVQARLGVIPASAVPVIESVARPERFDLGELAVQAREAANPVVPLVSTLTSLVAAENPAAADHVHRGCTSQDVLDTATMLVARRALAELESCLDRCAVALASLAEQHRETPTAGRTLTQHAVPTTFGLKAAGWLAGVGEARRRVHRLRTQGLPVSIGGAGGTAAAYAAYAREATGTDLVAELVEATAAELGLAVQVLPWHTQRVPLADLGWVLSIVAGTLGKFAVDVQVLCRTEVGEAVEPGPAGRGASSAMPQKRNPVLSTLIVAAARQVAPAAGVLAQCMLAEDERPAGAWHAEWQPLRDGLRAAGGAAHTAAELAEGLTVFPDRMLENLHRTGGAIVAERVNVALAPALGKARAKQVLARIAAEAAAGHGAFDELLAAAPELRESNADDLSEAAVRELLTPQNYLGAASLFVQRALDEYGPPA</sequence>
<dbReference type="Pfam" id="PF00206">
    <property type="entry name" value="Lyase_1"/>
    <property type="match status" value="1"/>
</dbReference>
<dbReference type="RefSeq" id="WP_010304931.1">
    <property type="nucleotide sequence ID" value="NZ_CP061007.1"/>
</dbReference>